<dbReference type="OrthoDB" id="10053569at2759"/>
<dbReference type="PRINTS" id="PR00420">
    <property type="entry name" value="RNGMNOXGNASE"/>
</dbReference>
<keyword evidence="10" id="KW-0812">Transmembrane</keyword>
<keyword evidence="3 9" id="KW-0662">Pyridine nucleotide biosynthesis</keyword>
<dbReference type="Proteomes" id="UP001153636">
    <property type="component" value="Chromosome 7"/>
</dbReference>
<keyword evidence="9 10" id="KW-0472">Membrane</keyword>
<sequence>MSVKMSDNNRKKVVIIGSGLVGSVCACFMAKRGYDVEVFERRDDIRAAVEVKGRSINLALSHRGRKALNSIGIEDDVLESAIPMKGRLLHSAKGELKRVVYDPTFNQCIFSVGRNYLNKKLIQATTNFPNVKIYFNHLLTRSNFEEGSVTLINLKTCEEFKRNADLIIGADGAYSKLRLAMQQTPQFQYSQQYIEHGYLELSIRPQMGHKMEPNNLHIWPRGKFMMIALPNQDSSWTVTIFMPFEKFENLSTPKKVLKFFQDTFPDSVDLIGENDIVDTFLKNRPSELVSIKCSPYHIGGKFLIIGDAAHAMVPFYGQGMNAGFEDCSLLDDLLEKNRNDIAKTIQEYSKVRVKNAHAICDLAMYNYVEMRDLVNRIGFQWRKSIDHLLFRSFPNKWIPLYNSVSFSTMEYNQCVCNRKWQDRVIYKIVMTIGIIIGTIVIIFFKSFIYK</sequence>
<keyword evidence="13" id="KW-1185">Reference proteome</keyword>
<evidence type="ECO:0000256" key="7">
    <source>
        <dbReference type="ARBA" id="ARBA00023033"/>
    </source>
</evidence>
<keyword evidence="9" id="KW-0496">Mitochondrion</keyword>
<dbReference type="InterPro" id="IPR027545">
    <property type="entry name" value="Kynurenine_monooxygenase"/>
</dbReference>
<keyword evidence="10" id="KW-1133">Transmembrane helix</keyword>
<evidence type="ECO:0000256" key="10">
    <source>
        <dbReference type="SAM" id="Phobius"/>
    </source>
</evidence>
<comment type="pathway">
    <text evidence="9">Cofactor biosynthesis; NAD(+) biosynthesis; quinolinate from L-kynurenine: step 1/3.</text>
</comment>
<keyword evidence="7 9" id="KW-0503">Monooxygenase</keyword>
<evidence type="ECO:0000313" key="13">
    <source>
        <dbReference type="Proteomes" id="UP001153636"/>
    </source>
</evidence>
<dbReference type="Gene3D" id="3.50.50.60">
    <property type="entry name" value="FAD/NAD(P)-binding domain"/>
    <property type="match status" value="1"/>
</dbReference>
<dbReference type="GO" id="GO:0034354">
    <property type="term" value="P:'de novo' NAD+ biosynthetic process from L-tryptophan"/>
    <property type="evidence" value="ECO:0007669"/>
    <property type="project" value="UniProtKB-UniRule"/>
</dbReference>
<dbReference type="PANTHER" id="PTHR46028:SF2">
    <property type="entry name" value="KYNURENINE 3-MONOOXYGENASE"/>
    <property type="match status" value="1"/>
</dbReference>
<dbReference type="SUPFAM" id="SSF51905">
    <property type="entry name" value="FAD/NAD(P)-binding domain"/>
    <property type="match status" value="1"/>
</dbReference>
<keyword evidence="4 9" id="KW-0274">FAD</keyword>
<comment type="cofactor">
    <cofactor evidence="1 9">
        <name>FAD</name>
        <dbReference type="ChEBI" id="CHEBI:57692"/>
    </cofactor>
</comment>
<keyword evidence="5 9" id="KW-0521">NADP</keyword>
<organism evidence="12 13">
    <name type="scientific">Psylliodes chrysocephalus</name>
    <dbReference type="NCBI Taxonomy" id="3402493"/>
    <lineage>
        <taxon>Eukaryota</taxon>
        <taxon>Metazoa</taxon>
        <taxon>Ecdysozoa</taxon>
        <taxon>Arthropoda</taxon>
        <taxon>Hexapoda</taxon>
        <taxon>Insecta</taxon>
        <taxon>Pterygota</taxon>
        <taxon>Neoptera</taxon>
        <taxon>Endopterygota</taxon>
        <taxon>Coleoptera</taxon>
        <taxon>Polyphaga</taxon>
        <taxon>Cucujiformia</taxon>
        <taxon>Chrysomeloidea</taxon>
        <taxon>Chrysomelidae</taxon>
        <taxon>Galerucinae</taxon>
        <taxon>Alticini</taxon>
        <taxon>Psylliodes</taxon>
    </lineage>
</organism>
<evidence type="ECO:0000256" key="4">
    <source>
        <dbReference type="ARBA" id="ARBA00022827"/>
    </source>
</evidence>
<comment type="similarity">
    <text evidence="9">Belongs to the aromatic-ring hydroxylase family. KMO subfamily.</text>
</comment>
<dbReference type="GO" id="GO:0043420">
    <property type="term" value="P:anthranilate metabolic process"/>
    <property type="evidence" value="ECO:0007669"/>
    <property type="project" value="UniProtKB-UniRule"/>
</dbReference>
<name>A0A9P0GH60_9CUCU</name>
<keyword evidence="2 9" id="KW-0285">Flavoprotein</keyword>
<evidence type="ECO:0000256" key="2">
    <source>
        <dbReference type="ARBA" id="ARBA00022630"/>
    </source>
</evidence>
<gene>
    <name evidence="12" type="ORF">PSYICH_LOCUS13196</name>
</gene>
<comment type="subcellular location">
    <subcellularLocation>
        <location evidence="9">Mitochondrion</location>
    </subcellularLocation>
    <subcellularLocation>
        <location evidence="9">Membrane</location>
        <topology evidence="9">Multi-pass membrane protein</topology>
    </subcellularLocation>
</comment>
<dbReference type="EC" id="1.14.13.9" evidence="9"/>
<dbReference type="HAMAP" id="MF_01971">
    <property type="entry name" value="Kynurenine_monooxygenase"/>
    <property type="match status" value="1"/>
</dbReference>
<protein>
    <recommendedName>
        <fullName evidence="9">Kynurenine 3-monooxygenase</fullName>
        <ecNumber evidence="9">1.14.13.9</ecNumber>
    </recommendedName>
    <alternativeName>
        <fullName evidence="9">Kynurenine 3-hydroxylase</fullName>
    </alternativeName>
</protein>
<evidence type="ECO:0000256" key="8">
    <source>
        <dbReference type="ARBA" id="ARBA00047818"/>
    </source>
</evidence>
<evidence type="ECO:0000259" key="11">
    <source>
        <dbReference type="Pfam" id="PF01494"/>
    </source>
</evidence>
<dbReference type="EMBL" id="OV651819">
    <property type="protein sequence ID" value="CAH1113509.1"/>
    <property type="molecule type" value="Genomic_DNA"/>
</dbReference>
<dbReference type="InterPro" id="IPR036188">
    <property type="entry name" value="FAD/NAD-bd_sf"/>
</dbReference>
<dbReference type="GO" id="GO:0070189">
    <property type="term" value="P:kynurenine metabolic process"/>
    <property type="evidence" value="ECO:0007669"/>
    <property type="project" value="TreeGrafter"/>
</dbReference>
<dbReference type="GO" id="GO:0004502">
    <property type="term" value="F:kynurenine 3-monooxygenase activity"/>
    <property type="evidence" value="ECO:0007669"/>
    <property type="project" value="UniProtKB-UniRule"/>
</dbReference>
<dbReference type="GO" id="GO:0019805">
    <property type="term" value="P:quinolinate biosynthetic process"/>
    <property type="evidence" value="ECO:0007669"/>
    <property type="project" value="UniProtKB-UniRule"/>
</dbReference>
<feature type="transmembrane region" description="Helical" evidence="10">
    <location>
        <begin position="424"/>
        <end position="444"/>
    </location>
</feature>
<feature type="domain" description="FAD-binding" evidence="11">
    <location>
        <begin position="12"/>
        <end position="359"/>
    </location>
</feature>
<evidence type="ECO:0000256" key="1">
    <source>
        <dbReference type="ARBA" id="ARBA00001974"/>
    </source>
</evidence>
<dbReference type="GO" id="GO:0005741">
    <property type="term" value="C:mitochondrial outer membrane"/>
    <property type="evidence" value="ECO:0007669"/>
    <property type="project" value="TreeGrafter"/>
</dbReference>
<reference evidence="12" key="1">
    <citation type="submission" date="2022-01" db="EMBL/GenBank/DDBJ databases">
        <authorList>
            <person name="King R."/>
        </authorList>
    </citation>
    <scope>NUCLEOTIDE SEQUENCE</scope>
</reference>
<evidence type="ECO:0000256" key="3">
    <source>
        <dbReference type="ARBA" id="ARBA00022642"/>
    </source>
</evidence>
<dbReference type="GO" id="GO:0071949">
    <property type="term" value="F:FAD binding"/>
    <property type="evidence" value="ECO:0007669"/>
    <property type="project" value="InterPro"/>
</dbReference>
<comment type="catalytic activity">
    <reaction evidence="8 9">
        <text>L-kynurenine + NADPH + O2 + H(+) = 3-hydroxy-L-kynurenine + NADP(+) + H2O</text>
        <dbReference type="Rhea" id="RHEA:20545"/>
        <dbReference type="ChEBI" id="CHEBI:15377"/>
        <dbReference type="ChEBI" id="CHEBI:15378"/>
        <dbReference type="ChEBI" id="CHEBI:15379"/>
        <dbReference type="ChEBI" id="CHEBI:57783"/>
        <dbReference type="ChEBI" id="CHEBI:57959"/>
        <dbReference type="ChEBI" id="CHEBI:58125"/>
        <dbReference type="ChEBI" id="CHEBI:58349"/>
        <dbReference type="EC" id="1.14.13.9"/>
    </reaction>
</comment>
<keyword evidence="6 9" id="KW-0560">Oxidoreductase</keyword>
<dbReference type="FunFam" id="3.50.50.60:FF:000185">
    <property type="entry name" value="Kynurenine 3-monooxygenase"/>
    <property type="match status" value="1"/>
</dbReference>
<dbReference type="PROSITE" id="PS51257">
    <property type="entry name" value="PROKAR_LIPOPROTEIN"/>
    <property type="match status" value="1"/>
</dbReference>
<dbReference type="PANTHER" id="PTHR46028">
    <property type="entry name" value="KYNURENINE 3-MONOOXYGENASE"/>
    <property type="match status" value="1"/>
</dbReference>
<dbReference type="InterPro" id="IPR002938">
    <property type="entry name" value="FAD-bd"/>
</dbReference>
<dbReference type="AlphaFoldDB" id="A0A9P0GH60"/>
<accession>A0A9P0GH60</accession>
<evidence type="ECO:0000256" key="6">
    <source>
        <dbReference type="ARBA" id="ARBA00023002"/>
    </source>
</evidence>
<dbReference type="Pfam" id="PF01494">
    <property type="entry name" value="FAD_binding_3"/>
    <property type="match status" value="1"/>
</dbReference>
<evidence type="ECO:0000256" key="5">
    <source>
        <dbReference type="ARBA" id="ARBA00022857"/>
    </source>
</evidence>
<evidence type="ECO:0000313" key="12">
    <source>
        <dbReference type="EMBL" id="CAH1113509.1"/>
    </source>
</evidence>
<dbReference type="GO" id="GO:0006569">
    <property type="term" value="P:L-tryptophan catabolic process"/>
    <property type="evidence" value="ECO:0007669"/>
    <property type="project" value="UniProtKB-UniRule"/>
</dbReference>
<evidence type="ECO:0000256" key="9">
    <source>
        <dbReference type="HAMAP-Rule" id="MF_03018"/>
    </source>
</evidence>
<comment type="function">
    <text evidence="9">Catalyzes the hydroxylation of L-kynurenine (L-Kyn) to form 3-hydroxy-L-kynurenine (L-3OHKyn). Required for synthesis of quinolinic acid.</text>
</comment>
<proteinExistence type="inferred from homology"/>